<organism evidence="3 4">
    <name type="scientific">Endozoicomonas euniceicola</name>
    <dbReference type="NCBI Taxonomy" id="1234143"/>
    <lineage>
        <taxon>Bacteria</taxon>
        <taxon>Pseudomonadati</taxon>
        <taxon>Pseudomonadota</taxon>
        <taxon>Gammaproteobacteria</taxon>
        <taxon>Oceanospirillales</taxon>
        <taxon>Endozoicomonadaceae</taxon>
        <taxon>Endozoicomonas</taxon>
    </lineage>
</organism>
<gene>
    <name evidence="3" type="ORF">NX720_01850</name>
</gene>
<name>A0ABY6GVB1_9GAMM</name>
<dbReference type="Proteomes" id="UP001163255">
    <property type="component" value="Chromosome"/>
</dbReference>
<evidence type="ECO:0000259" key="2">
    <source>
        <dbReference type="Pfam" id="PF13751"/>
    </source>
</evidence>
<dbReference type="EMBL" id="CP103300">
    <property type="protein sequence ID" value="UYM16702.1"/>
    <property type="molecule type" value="Genomic_DNA"/>
</dbReference>
<dbReference type="Pfam" id="PF13751">
    <property type="entry name" value="DDE_Tnp_1_6"/>
    <property type="match status" value="1"/>
</dbReference>
<dbReference type="PANTHER" id="PTHR33408:SF4">
    <property type="entry name" value="TRANSPOSASE DDE DOMAIN-CONTAINING PROTEIN"/>
    <property type="match status" value="1"/>
</dbReference>
<accession>A0ABY6GVB1</accession>
<evidence type="ECO:0000313" key="4">
    <source>
        <dbReference type="Proteomes" id="UP001163255"/>
    </source>
</evidence>
<dbReference type="InterPro" id="IPR025668">
    <property type="entry name" value="Tnp_DDE_dom"/>
</dbReference>
<proteinExistence type="predicted"/>
<sequence>MDKWSMDNGYFSGPNLHAVDKHGIDGYIATDREEKPAATDFENTDRKFVKADFTYDIEADVFICPAGEKLVTNPASKAKRKGYRANKEVCRECPYRSRCSGSKKSAGRVIRTDKFETARQAMNKKNGNKPSEGSIRTSQSNSGTAVWSDRKLWIQEFQSARERESGSRVFTGMHSA</sequence>
<feature type="compositionally biased region" description="Polar residues" evidence="1">
    <location>
        <begin position="123"/>
        <end position="143"/>
    </location>
</feature>
<dbReference type="PANTHER" id="PTHR33408">
    <property type="entry name" value="TRANSPOSASE"/>
    <property type="match status" value="1"/>
</dbReference>
<reference evidence="3" key="1">
    <citation type="submission" date="2022-10" db="EMBL/GenBank/DDBJ databases">
        <title>Completed Genome Sequence of two octocoral isolated bacterium, Endozoicomonas euniceicola EF212T and Endozoicomonas gorgoniicola PS125T.</title>
        <authorList>
            <person name="Chiou Y.-J."/>
            <person name="Chen Y.-H."/>
        </authorList>
    </citation>
    <scope>NUCLEOTIDE SEQUENCE</scope>
    <source>
        <strain evidence="3">EF212</strain>
    </source>
</reference>
<keyword evidence="4" id="KW-1185">Reference proteome</keyword>
<evidence type="ECO:0000313" key="3">
    <source>
        <dbReference type="EMBL" id="UYM16702.1"/>
    </source>
</evidence>
<evidence type="ECO:0000256" key="1">
    <source>
        <dbReference type="SAM" id="MobiDB-lite"/>
    </source>
</evidence>
<protein>
    <submittedName>
        <fullName evidence="3">Transposase</fullName>
    </submittedName>
</protein>
<feature type="domain" description="Transposase DDE" evidence="2">
    <location>
        <begin position="63"/>
        <end position="128"/>
    </location>
</feature>
<feature type="region of interest" description="Disordered" evidence="1">
    <location>
        <begin position="121"/>
        <end position="143"/>
    </location>
</feature>